<keyword evidence="4" id="KW-0812">Transmembrane</keyword>
<dbReference type="Proteomes" id="UP001596036">
    <property type="component" value="Unassembled WGS sequence"/>
</dbReference>
<feature type="chain" id="PRO_5045967608" evidence="7">
    <location>
        <begin position="28"/>
        <end position="1059"/>
    </location>
</feature>
<keyword evidence="2" id="KW-0813">Transport</keyword>
<evidence type="ECO:0000256" key="4">
    <source>
        <dbReference type="ARBA" id="ARBA00022692"/>
    </source>
</evidence>
<protein>
    <submittedName>
        <fullName evidence="9">TonB-dependent receptor domain-containing protein</fullName>
    </submittedName>
</protein>
<evidence type="ECO:0000313" key="9">
    <source>
        <dbReference type="EMBL" id="MFC5569599.1"/>
    </source>
</evidence>
<keyword evidence="7" id="KW-0732">Signal</keyword>
<feature type="domain" description="TonB-dependent transporter Oar-like beta-barrel" evidence="8">
    <location>
        <begin position="248"/>
        <end position="311"/>
    </location>
</feature>
<dbReference type="InterPro" id="IPR039426">
    <property type="entry name" value="TonB-dep_rcpt-like"/>
</dbReference>
<gene>
    <name evidence="9" type="ORF">ACFPN1_05950</name>
</gene>
<accession>A0ABW0SLJ5</accession>
<proteinExistence type="predicted"/>
<reference evidence="10" key="1">
    <citation type="journal article" date="2019" name="Int. J. Syst. Evol. Microbiol.">
        <title>The Global Catalogue of Microorganisms (GCM) 10K type strain sequencing project: providing services to taxonomists for standard genome sequencing and annotation.</title>
        <authorList>
            <consortium name="The Broad Institute Genomics Platform"/>
            <consortium name="The Broad Institute Genome Sequencing Center for Infectious Disease"/>
            <person name="Wu L."/>
            <person name="Ma J."/>
        </authorList>
    </citation>
    <scope>NUCLEOTIDE SEQUENCE [LARGE SCALE GENOMIC DNA]</scope>
    <source>
        <strain evidence="10">KACC 11407</strain>
    </source>
</reference>
<dbReference type="Pfam" id="PF25183">
    <property type="entry name" value="OMP_b-brl_4"/>
    <property type="match status" value="2"/>
</dbReference>
<feature type="signal peptide" evidence="7">
    <location>
        <begin position="1"/>
        <end position="27"/>
    </location>
</feature>
<dbReference type="InterPro" id="IPR036942">
    <property type="entry name" value="Beta-barrel_TonB_sf"/>
</dbReference>
<organism evidence="9 10">
    <name type="scientific">Lysobacter yangpyeongensis</name>
    <dbReference type="NCBI Taxonomy" id="346182"/>
    <lineage>
        <taxon>Bacteria</taxon>
        <taxon>Pseudomonadati</taxon>
        <taxon>Pseudomonadota</taxon>
        <taxon>Gammaproteobacteria</taxon>
        <taxon>Lysobacterales</taxon>
        <taxon>Lysobacteraceae</taxon>
        <taxon>Lysobacter</taxon>
    </lineage>
</organism>
<dbReference type="PANTHER" id="PTHR30069">
    <property type="entry name" value="TONB-DEPENDENT OUTER MEMBRANE RECEPTOR"/>
    <property type="match status" value="1"/>
</dbReference>
<keyword evidence="10" id="KW-1185">Reference proteome</keyword>
<dbReference type="Gene3D" id="2.40.170.20">
    <property type="entry name" value="TonB-dependent receptor, beta-barrel domain"/>
    <property type="match status" value="1"/>
</dbReference>
<keyword evidence="9" id="KW-0675">Receptor</keyword>
<dbReference type="SUPFAM" id="SSF56935">
    <property type="entry name" value="Porins"/>
    <property type="match status" value="1"/>
</dbReference>
<evidence type="ECO:0000256" key="2">
    <source>
        <dbReference type="ARBA" id="ARBA00022448"/>
    </source>
</evidence>
<name>A0ABW0SLJ5_9GAMM</name>
<dbReference type="InterPro" id="IPR057601">
    <property type="entry name" value="Oar-like_b-barrel"/>
</dbReference>
<evidence type="ECO:0000313" key="10">
    <source>
        <dbReference type="Proteomes" id="UP001596036"/>
    </source>
</evidence>
<feature type="domain" description="TonB-dependent transporter Oar-like beta-barrel" evidence="8">
    <location>
        <begin position="361"/>
        <end position="997"/>
    </location>
</feature>
<dbReference type="PANTHER" id="PTHR30069:SF46">
    <property type="entry name" value="OAR PROTEIN"/>
    <property type="match status" value="1"/>
</dbReference>
<evidence type="ECO:0000256" key="1">
    <source>
        <dbReference type="ARBA" id="ARBA00004571"/>
    </source>
</evidence>
<dbReference type="Pfam" id="PF13620">
    <property type="entry name" value="CarboxypepD_reg"/>
    <property type="match status" value="1"/>
</dbReference>
<dbReference type="Gene3D" id="2.60.40.1120">
    <property type="entry name" value="Carboxypeptidase-like, regulatory domain"/>
    <property type="match status" value="1"/>
</dbReference>
<evidence type="ECO:0000259" key="8">
    <source>
        <dbReference type="Pfam" id="PF25183"/>
    </source>
</evidence>
<evidence type="ECO:0000256" key="5">
    <source>
        <dbReference type="ARBA" id="ARBA00023136"/>
    </source>
</evidence>
<dbReference type="EMBL" id="JBHSNM010000001">
    <property type="protein sequence ID" value="MFC5569599.1"/>
    <property type="molecule type" value="Genomic_DNA"/>
</dbReference>
<keyword evidence="6" id="KW-0998">Cell outer membrane</keyword>
<comment type="subcellular location">
    <subcellularLocation>
        <location evidence="1">Cell outer membrane</location>
        <topology evidence="1">Multi-pass membrane protein</topology>
    </subcellularLocation>
</comment>
<evidence type="ECO:0000256" key="3">
    <source>
        <dbReference type="ARBA" id="ARBA00022452"/>
    </source>
</evidence>
<keyword evidence="3" id="KW-1134">Transmembrane beta strand</keyword>
<dbReference type="SUPFAM" id="SSF49464">
    <property type="entry name" value="Carboxypeptidase regulatory domain-like"/>
    <property type="match status" value="1"/>
</dbReference>
<evidence type="ECO:0000256" key="6">
    <source>
        <dbReference type="ARBA" id="ARBA00023237"/>
    </source>
</evidence>
<evidence type="ECO:0000256" key="7">
    <source>
        <dbReference type="SAM" id="SignalP"/>
    </source>
</evidence>
<dbReference type="RefSeq" id="WP_386753760.1">
    <property type="nucleotide sequence ID" value="NZ_JBHSNM010000001.1"/>
</dbReference>
<keyword evidence="5" id="KW-0472">Membrane</keyword>
<dbReference type="InterPro" id="IPR008969">
    <property type="entry name" value="CarboxyPept-like_regulatory"/>
</dbReference>
<sequence length="1059" mass="115986">MTHSNRVRMSKLTLGLLAVLATAPAFAQSTAAGIGGRVVGADGKPVAGAEVTITHTESGTVSRAVTDADGRYNARGLRVGGPYTVSVNKAGEGSSSQDGIYLNLDKVNQVDAALNAEVTTLEAVQAVAGAGSELFSANKMGAGSNITREQLATMPTINRNLQDFVRLDPRVAQTDKARNEISVGGQNPRFNVVRVDGISTNDSFGLESNSLPTPRQPFSMDTIDEVAIDVANYDVTISGGTGGVINAVTKSGTNEFHGSVYGIYRDNDWSGKNDNDIRPKLFESETTYGATFGGPLVKDKLFFFANYENYKGKGLFTGNSGFGPIGSGESNIVNIDPADIAEIIDISRNVYGFDPGTLTKPALDTESEEYGLKIDWNISDAHRASFRYGKTEQNTPFLQGFGNSSLALNTYHYVRDFSLETYTAQLFSDWTDTFSTEAKVSYRDYSAVRNPLADLPAVAIRLGGQTLNFGTEENTHANVLETQTWNGFFAGNLFLGDHTVKFGADYESNEVYNLFGRRVNGVYTFNSIDDYANGISSRYQLFYPQGGNLDNMAAVFTQRNLGLFLQDSWAINYNLTLNYGLRYDRSIVDDKPAFNAAASQTFGVRNDNTIDGTELWSPRVGFNYTFDDEARTQLRGGFGLFKGAAATVWLANPYANNGISYTDYIFNNGITQFSPDPSEQINLFTPGAGATQSVDFIDDDLAQPSVWKANLAFDKELPWWGLVGSAEVVWTSVKDGIYYQQLNLGAASAVGQDGRLIYWNPNGLDPTRWNQQGTGSGVTARGNRNTAYNDAIIAKQTSKGGSEQLTLSLNKPFNDGDWSWTLAYTYTNANEVSPLTSSTSSSQLGNVAVFQSNEEVNATSSYEIKNRFTAALTWKHAFFGDNNTTVSMFYEGRTGRPYSYTFDNDANGDGRLNDLLYIPTAPGDVLFGSPTEEAAFWDFVYNNEYLNSHRGQVAERNAAHSPWVNQFDMRIAQELPGFWKGHKAELAIDILNVGNLLNKDWGQVEEVAFPAMRGVVEYGGIDPATGKYVYRFNTPDSLNIYDDKGISRWAAQVSFRYKF</sequence>
<comment type="caution">
    <text evidence="9">The sequence shown here is derived from an EMBL/GenBank/DDBJ whole genome shotgun (WGS) entry which is preliminary data.</text>
</comment>